<dbReference type="GO" id="GO:0071277">
    <property type="term" value="P:cellular response to calcium ion"/>
    <property type="evidence" value="ECO:0007669"/>
    <property type="project" value="UniProtKB-ARBA"/>
</dbReference>
<evidence type="ECO:0000256" key="4">
    <source>
        <dbReference type="ARBA" id="ARBA00009048"/>
    </source>
</evidence>
<dbReference type="GO" id="GO:0005634">
    <property type="term" value="C:nucleus"/>
    <property type="evidence" value="ECO:0007669"/>
    <property type="project" value="UniProtKB-SubCell"/>
</dbReference>
<dbReference type="InterPro" id="IPR037768">
    <property type="entry name" value="C2B_Copine"/>
</dbReference>
<keyword evidence="8" id="KW-0677">Repeat</keyword>
<dbReference type="AlphaFoldDB" id="A0AAJ7TG77"/>
<dbReference type="Proteomes" id="UP001318040">
    <property type="component" value="Chromosome 25"/>
</dbReference>
<dbReference type="Pfam" id="PF00168">
    <property type="entry name" value="C2"/>
    <property type="match status" value="2"/>
</dbReference>
<dbReference type="InterPro" id="IPR036465">
    <property type="entry name" value="vWFA_dom_sf"/>
</dbReference>
<keyword evidence="7" id="KW-0479">Metal-binding</keyword>
<dbReference type="InterPro" id="IPR000008">
    <property type="entry name" value="C2_dom"/>
</dbReference>
<evidence type="ECO:0000256" key="8">
    <source>
        <dbReference type="ARBA" id="ARBA00022737"/>
    </source>
</evidence>
<evidence type="ECO:0000256" key="6">
    <source>
        <dbReference type="ARBA" id="ARBA00022490"/>
    </source>
</evidence>
<evidence type="ECO:0000256" key="10">
    <source>
        <dbReference type="ARBA" id="ARBA00023136"/>
    </source>
</evidence>
<feature type="domain" description="C2" evidence="13">
    <location>
        <begin position="224"/>
        <end position="349"/>
    </location>
</feature>
<dbReference type="PANTHER" id="PTHR10857:SF106">
    <property type="entry name" value="C2 DOMAIN-CONTAINING PROTEIN"/>
    <property type="match status" value="1"/>
</dbReference>
<proteinExistence type="inferred from homology"/>
<dbReference type="Gene3D" id="2.60.40.150">
    <property type="entry name" value="C2 domain"/>
    <property type="match status" value="2"/>
</dbReference>
<keyword evidence="5" id="KW-1003">Cell membrane</keyword>
<dbReference type="Pfam" id="PF07002">
    <property type="entry name" value="Copine"/>
    <property type="match status" value="1"/>
</dbReference>
<evidence type="ECO:0000256" key="3">
    <source>
        <dbReference type="ARBA" id="ARBA00004496"/>
    </source>
</evidence>
<protein>
    <submittedName>
        <fullName evidence="15">Copine-3-like isoform X1</fullName>
    </submittedName>
</protein>
<evidence type="ECO:0000313" key="15">
    <source>
        <dbReference type="RefSeq" id="XP_032816360.1"/>
    </source>
</evidence>
<sequence length="632" mass="71272">MKDPRIFLFSSMSHKGWYFLFRLHTSLVDGEKLCVGEAPMRPLPRANNACRHRRQTTLADPRSHFQPGTPVSPPRAPASSAQSHATELRRQCLETSRSPGRMAEALPPDVPQSRHLEVSISCTDLVKSSSWFNDPSFYVIVQEYDSNVDQWNEIFRTETINKDLNPHFAHKMDLDYDASKEQRLKFVVISGKKNVVGETKATLKEIMYEKNITLNLMQNGTPNSTGNILLSAQLISDCQFITLQLEGKCLDKKDWFGKSDPFLELYKQTSIGKWKLVYRTEVHKNTLNPRWKNIVLNLQSLCDGNIAKPIKVVCADWNRNGRSNPIGECIVTVMQLNQAKLNNTVMFDLVLPGNVKNSNYKNSGQLVVVLCTICRQYTFLDYIRGGCKLQFSMAIDFTASNKPPSQLDSLHHTGFNDANQYLMVIRAVGGTLQYYDADKQFPAYGFGAQLPSEEKVSQDFPLTLNANNPNCDGVQALIKAYKSCLTKVKLSEPANLAPVINRVATAAKRIKFQSKLAHEYHILFIITDGEVKDMPATREAIVQASKLPLSIVLVGVGSNDFRDLVELDSDDAILTAPSGENAFRDIVQFVPYLDFARDPVEKFLEQVMEEIPHQVEQYFHQMDLQPPNMTSP</sequence>
<feature type="region of interest" description="Disordered" evidence="12">
    <location>
        <begin position="57"/>
        <end position="89"/>
    </location>
</feature>
<dbReference type="InterPro" id="IPR045052">
    <property type="entry name" value="Copine"/>
</dbReference>
<evidence type="ECO:0000256" key="5">
    <source>
        <dbReference type="ARBA" id="ARBA00022475"/>
    </source>
</evidence>
<dbReference type="SUPFAM" id="SSF49562">
    <property type="entry name" value="C2 domain (Calcium/lipid-binding domain, CaLB)"/>
    <property type="match status" value="2"/>
</dbReference>
<dbReference type="SUPFAM" id="SSF53300">
    <property type="entry name" value="vWA-like"/>
    <property type="match status" value="1"/>
</dbReference>
<evidence type="ECO:0000256" key="12">
    <source>
        <dbReference type="SAM" id="MobiDB-lite"/>
    </source>
</evidence>
<evidence type="ECO:0000256" key="7">
    <source>
        <dbReference type="ARBA" id="ARBA00022723"/>
    </source>
</evidence>
<dbReference type="RefSeq" id="XP_032816360.1">
    <property type="nucleotide sequence ID" value="XM_032960469.1"/>
</dbReference>
<dbReference type="GO" id="GO:0005737">
    <property type="term" value="C:cytoplasm"/>
    <property type="evidence" value="ECO:0007669"/>
    <property type="project" value="UniProtKB-SubCell"/>
</dbReference>
<keyword evidence="6" id="KW-0963">Cytoplasm</keyword>
<dbReference type="PANTHER" id="PTHR10857">
    <property type="entry name" value="COPINE"/>
    <property type="match status" value="1"/>
</dbReference>
<name>A0AAJ7TG77_PETMA</name>
<evidence type="ECO:0000256" key="1">
    <source>
        <dbReference type="ARBA" id="ARBA00004123"/>
    </source>
</evidence>
<dbReference type="GO" id="GO:0005544">
    <property type="term" value="F:calcium-dependent phospholipid binding"/>
    <property type="evidence" value="ECO:0007669"/>
    <property type="project" value="InterPro"/>
</dbReference>
<dbReference type="InterPro" id="IPR002035">
    <property type="entry name" value="VWF_A"/>
</dbReference>
<keyword evidence="14" id="KW-1185">Reference proteome</keyword>
<dbReference type="CDD" id="cd04047">
    <property type="entry name" value="C2B_Copine"/>
    <property type="match status" value="1"/>
</dbReference>
<evidence type="ECO:0000313" key="14">
    <source>
        <dbReference type="Proteomes" id="UP001318040"/>
    </source>
</evidence>
<dbReference type="InterPro" id="IPR035892">
    <property type="entry name" value="C2_domain_sf"/>
</dbReference>
<keyword evidence="11" id="KW-0539">Nucleus</keyword>
<dbReference type="GO" id="GO:0005886">
    <property type="term" value="C:plasma membrane"/>
    <property type="evidence" value="ECO:0007669"/>
    <property type="project" value="UniProtKB-SubCell"/>
</dbReference>
<dbReference type="FunFam" id="2.60.40.150:FF:000042">
    <property type="entry name" value="Copine 3"/>
    <property type="match status" value="1"/>
</dbReference>
<dbReference type="CTD" id="9362"/>
<dbReference type="InterPro" id="IPR010734">
    <property type="entry name" value="Copine_C"/>
</dbReference>
<dbReference type="KEGG" id="pmrn:116945861"/>
<evidence type="ECO:0000259" key="13">
    <source>
        <dbReference type="PROSITE" id="PS50004"/>
    </source>
</evidence>
<comment type="subcellular location">
    <subcellularLocation>
        <location evidence="2">Cell membrane</location>
    </subcellularLocation>
    <subcellularLocation>
        <location evidence="3">Cytoplasm</location>
    </subcellularLocation>
    <subcellularLocation>
        <location evidence="1">Nucleus</location>
    </subcellularLocation>
</comment>
<organism evidence="14 15">
    <name type="scientific">Petromyzon marinus</name>
    <name type="common">Sea lamprey</name>
    <dbReference type="NCBI Taxonomy" id="7757"/>
    <lineage>
        <taxon>Eukaryota</taxon>
        <taxon>Metazoa</taxon>
        <taxon>Chordata</taxon>
        <taxon>Craniata</taxon>
        <taxon>Vertebrata</taxon>
        <taxon>Cyclostomata</taxon>
        <taxon>Hyperoartia</taxon>
        <taxon>Petromyzontiformes</taxon>
        <taxon>Petromyzontidae</taxon>
        <taxon>Petromyzon</taxon>
    </lineage>
</organism>
<comment type="similarity">
    <text evidence="4">Belongs to the copine family.</text>
</comment>
<dbReference type="SMART" id="SM00239">
    <property type="entry name" value="C2"/>
    <property type="match status" value="2"/>
</dbReference>
<dbReference type="SMART" id="SM00327">
    <property type="entry name" value="VWA"/>
    <property type="match status" value="1"/>
</dbReference>
<gene>
    <name evidence="15" type="primary">LOC116945861</name>
</gene>
<dbReference type="PROSITE" id="PS50004">
    <property type="entry name" value="C2"/>
    <property type="match status" value="1"/>
</dbReference>
<keyword evidence="10" id="KW-0472">Membrane</keyword>
<accession>A0AAJ7TG77</accession>
<reference evidence="15" key="1">
    <citation type="submission" date="2025-08" db="UniProtKB">
        <authorList>
            <consortium name="RefSeq"/>
        </authorList>
    </citation>
    <scope>IDENTIFICATION</scope>
    <source>
        <tissue evidence="15">Sperm</tissue>
    </source>
</reference>
<dbReference type="GO" id="GO:0046872">
    <property type="term" value="F:metal ion binding"/>
    <property type="evidence" value="ECO:0007669"/>
    <property type="project" value="UniProtKB-KW"/>
</dbReference>
<keyword evidence="9" id="KW-0106">Calcium</keyword>
<evidence type="ECO:0000256" key="9">
    <source>
        <dbReference type="ARBA" id="ARBA00022837"/>
    </source>
</evidence>
<evidence type="ECO:0000256" key="2">
    <source>
        <dbReference type="ARBA" id="ARBA00004236"/>
    </source>
</evidence>
<evidence type="ECO:0000256" key="11">
    <source>
        <dbReference type="ARBA" id="ARBA00023242"/>
    </source>
</evidence>